<dbReference type="Proteomes" id="UP000308181">
    <property type="component" value="Unassembled WGS sequence"/>
</dbReference>
<name>A0A4V5NX22_9SPHI</name>
<dbReference type="OrthoDB" id="9808822at2"/>
<dbReference type="InterPro" id="IPR011629">
    <property type="entry name" value="CobW-like_C"/>
</dbReference>
<accession>A0A4V5NX22</accession>
<dbReference type="InterPro" id="IPR027417">
    <property type="entry name" value="P-loop_NTPase"/>
</dbReference>
<feature type="domain" description="CobW C-terminal" evidence="7">
    <location>
        <begin position="232"/>
        <end position="326"/>
    </location>
</feature>
<evidence type="ECO:0000259" key="7">
    <source>
        <dbReference type="SMART" id="SM00833"/>
    </source>
</evidence>
<reference evidence="8 9" key="1">
    <citation type="submission" date="2019-04" db="EMBL/GenBank/DDBJ databases">
        <title>Pedobacter sp. AR-3-17 sp. nov., isolated from Arctic soil.</title>
        <authorList>
            <person name="Dahal R.H."/>
            <person name="Kim D.-U."/>
        </authorList>
    </citation>
    <scope>NUCLEOTIDE SEQUENCE [LARGE SCALE GENOMIC DNA]</scope>
    <source>
        <strain evidence="8 9">AR-3-17</strain>
    </source>
</reference>
<dbReference type="SUPFAM" id="SSF90002">
    <property type="entry name" value="Hypothetical protein YjiA, C-terminal domain"/>
    <property type="match status" value="1"/>
</dbReference>
<dbReference type="PANTHER" id="PTHR13748:SF62">
    <property type="entry name" value="COBW DOMAIN-CONTAINING PROTEIN"/>
    <property type="match status" value="1"/>
</dbReference>
<dbReference type="Gene3D" id="3.30.1220.10">
    <property type="entry name" value="CobW-like, C-terminal domain"/>
    <property type="match status" value="1"/>
</dbReference>
<comment type="function">
    <text evidence="5">Zinc chaperone that directly transfers zinc cofactor to target proteins, thereby activating them. Zinc is transferred from the CXCC motif in the GTPase domain to the zinc binding site in target proteins in a process requiring GTP hydrolysis.</text>
</comment>
<dbReference type="CDD" id="cd03112">
    <property type="entry name" value="CobW-like"/>
    <property type="match status" value="1"/>
</dbReference>
<gene>
    <name evidence="8" type="ORF">FA046_13355</name>
</gene>
<dbReference type="Pfam" id="PF02492">
    <property type="entry name" value="cobW"/>
    <property type="match status" value="1"/>
</dbReference>
<comment type="caution">
    <text evidence="8">The sequence shown here is derived from an EMBL/GenBank/DDBJ whole genome shotgun (WGS) entry which is preliminary data.</text>
</comment>
<dbReference type="GO" id="GO:0016787">
    <property type="term" value="F:hydrolase activity"/>
    <property type="evidence" value="ECO:0007669"/>
    <property type="project" value="UniProtKB-KW"/>
</dbReference>
<keyword evidence="2" id="KW-0378">Hydrolase</keyword>
<evidence type="ECO:0000256" key="1">
    <source>
        <dbReference type="ARBA" id="ARBA00022741"/>
    </source>
</evidence>
<evidence type="ECO:0000256" key="2">
    <source>
        <dbReference type="ARBA" id="ARBA00022801"/>
    </source>
</evidence>
<protein>
    <submittedName>
        <fullName evidence="8">GTP-binding protein</fullName>
    </submittedName>
</protein>
<dbReference type="PANTHER" id="PTHR13748">
    <property type="entry name" value="COBW-RELATED"/>
    <property type="match status" value="1"/>
</dbReference>
<evidence type="ECO:0000256" key="3">
    <source>
        <dbReference type="ARBA" id="ARBA00023186"/>
    </source>
</evidence>
<dbReference type="Pfam" id="PF07683">
    <property type="entry name" value="CobW_C"/>
    <property type="match status" value="1"/>
</dbReference>
<evidence type="ECO:0000256" key="4">
    <source>
        <dbReference type="ARBA" id="ARBA00034320"/>
    </source>
</evidence>
<evidence type="ECO:0000313" key="9">
    <source>
        <dbReference type="Proteomes" id="UP000308181"/>
    </source>
</evidence>
<dbReference type="EMBL" id="SWBP01000004">
    <property type="protein sequence ID" value="TKB97050.1"/>
    <property type="molecule type" value="Genomic_DNA"/>
</dbReference>
<dbReference type="GO" id="GO:0005737">
    <property type="term" value="C:cytoplasm"/>
    <property type="evidence" value="ECO:0007669"/>
    <property type="project" value="TreeGrafter"/>
</dbReference>
<keyword evidence="9" id="KW-1185">Reference proteome</keyword>
<evidence type="ECO:0000256" key="6">
    <source>
        <dbReference type="ARBA" id="ARBA00049117"/>
    </source>
</evidence>
<dbReference type="InterPro" id="IPR003495">
    <property type="entry name" value="CobW/HypB/UreG_nucleotide-bd"/>
</dbReference>
<dbReference type="AlphaFoldDB" id="A0A4V5NX22"/>
<comment type="similarity">
    <text evidence="4">Belongs to the SIMIBI class G3E GTPase family. ZNG1 subfamily.</text>
</comment>
<dbReference type="InterPro" id="IPR036627">
    <property type="entry name" value="CobW-likC_sf"/>
</dbReference>
<comment type="catalytic activity">
    <reaction evidence="6">
        <text>GTP + H2O = GDP + phosphate + H(+)</text>
        <dbReference type="Rhea" id="RHEA:19669"/>
        <dbReference type="ChEBI" id="CHEBI:15377"/>
        <dbReference type="ChEBI" id="CHEBI:15378"/>
        <dbReference type="ChEBI" id="CHEBI:37565"/>
        <dbReference type="ChEBI" id="CHEBI:43474"/>
        <dbReference type="ChEBI" id="CHEBI:58189"/>
    </reaction>
    <physiologicalReaction direction="left-to-right" evidence="6">
        <dbReference type="Rhea" id="RHEA:19670"/>
    </physiologicalReaction>
</comment>
<dbReference type="InterPro" id="IPR051316">
    <property type="entry name" value="Zinc-reg_GTPase_activator"/>
</dbReference>
<dbReference type="SMART" id="SM00833">
    <property type="entry name" value="CobW_C"/>
    <property type="match status" value="1"/>
</dbReference>
<keyword evidence="1" id="KW-0547">Nucleotide-binding</keyword>
<dbReference type="SUPFAM" id="SSF52540">
    <property type="entry name" value="P-loop containing nucleoside triphosphate hydrolases"/>
    <property type="match status" value="1"/>
</dbReference>
<organism evidence="8 9">
    <name type="scientific">Pedobacter cryophilus</name>
    <dbReference type="NCBI Taxonomy" id="2571271"/>
    <lineage>
        <taxon>Bacteria</taxon>
        <taxon>Pseudomonadati</taxon>
        <taxon>Bacteroidota</taxon>
        <taxon>Sphingobacteriia</taxon>
        <taxon>Sphingobacteriales</taxon>
        <taxon>Sphingobacteriaceae</taxon>
        <taxon>Pedobacter</taxon>
    </lineage>
</organism>
<evidence type="ECO:0000256" key="5">
    <source>
        <dbReference type="ARBA" id="ARBA00045658"/>
    </source>
</evidence>
<keyword evidence="3" id="KW-0143">Chaperone</keyword>
<evidence type="ECO:0000313" key="8">
    <source>
        <dbReference type="EMBL" id="TKB97050.1"/>
    </source>
</evidence>
<proteinExistence type="inferred from homology"/>
<sequence length="333" mass="37662">MSFKSVPVTILTGFLGAGKTTLLNHIIQAKTNKKFAIIENEFGEINIDTELVMRTDENIFELSNGCICCSLNGDLFELLNKLVTGKYDYDHLIIETTGIADPSAVAATFLTDYNIQTAFKLDGVICLVDVKNVLDVLGVEEEASKQIAFADHIIFNKCAEADEQTIENVKSIVKKINPFATHSFTDFGKVEVNEILELKAYDKEQVQFRLGYPSTKTKNVFSIQQQSQHQDIVSQSYIFEPSFDLIKLRHYLTVMLFIQGASFYRIKGILNIEGLSRKLIIQSVKGAPIFTDGDDWKPDEKRETRIVFIGKKLRRDILEKGMSQCFFKSEEVI</sequence>
<dbReference type="RefSeq" id="WP_136827015.1">
    <property type="nucleotide sequence ID" value="NZ_SWBP01000004.1"/>
</dbReference>
<dbReference type="Gene3D" id="3.40.50.300">
    <property type="entry name" value="P-loop containing nucleotide triphosphate hydrolases"/>
    <property type="match status" value="1"/>
</dbReference>
<dbReference type="GO" id="GO:0000166">
    <property type="term" value="F:nucleotide binding"/>
    <property type="evidence" value="ECO:0007669"/>
    <property type="project" value="UniProtKB-KW"/>
</dbReference>